<dbReference type="Pfam" id="PF22752">
    <property type="entry name" value="DUF488-N3i"/>
    <property type="match status" value="1"/>
</dbReference>
<dbReference type="EMBL" id="MPOG01000014">
    <property type="protein sequence ID" value="OOH94077.1"/>
    <property type="molecule type" value="Genomic_DNA"/>
</dbReference>
<accession>A0A1V3TYM0</accession>
<name>A0A1V3TYM0_ELIME</name>
<gene>
    <name evidence="1" type="ORF">BMF97_11950</name>
</gene>
<evidence type="ECO:0008006" key="3">
    <source>
        <dbReference type="Google" id="ProtNLM"/>
    </source>
</evidence>
<protein>
    <recommendedName>
        <fullName evidence="3">MarR family transcriptional regulator</fullName>
    </recommendedName>
</protein>
<dbReference type="KEGG" id="emg:BBD33_08865"/>
<dbReference type="PANTHER" id="PTHR36849:SF1">
    <property type="entry name" value="CYTOPLASMIC PROTEIN"/>
    <property type="match status" value="1"/>
</dbReference>
<dbReference type="STRING" id="238.BBD35_11270"/>
<organism evidence="1 2">
    <name type="scientific">Elizabethkingia meningoseptica</name>
    <name type="common">Chryseobacterium meningosepticum</name>
    <dbReference type="NCBI Taxonomy" id="238"/>
    <lineage>
        <taxon>Bacteria</taxon>
        <taxon>Pseudomonadati</taxon>
        <taxon>Bacteroidota</taxon>
        <taxon>Flavobacteriia</taxon>
        <taxon>Flavobacteriales</taxon>
        <taxon>Weeksellaceae</taxon>
        <taxon>Elizabethkingia</taxon>
    </lineage>
</organism>
<dbReference type="InterPro" id="IPR052552">
    <property type="entry name" value="YeaO-like"/>
</dbReference>
<dbReference type="eggNOG" id="COG3189">
    <property type="taxonomic scope" value="Bacteria"/>
</dbReference>
<comment type="caution">
    <text evidence="1">The sequence shown here is derived from an EMBL/GenBank/DDBJ whole genome shotgun (WGS) entry which is preliminary data.</text>
</comment>
<dbReference type="OrthoDB" id="9790745at2"/>
<reference evidence="1 2" key="1">
    <citation type="submission" date="2016-11" db="EMBL/GenBank/DDBJ databases">
        <title>Genome sequence and comparative genomic analysis of clinical strain Elizabethkingia meningoseptica 61421 PRCM.</title>
        <authorList>
            <person name="Wang M."/>
            <person name="Hu S."/>
            <person name="Cao L."/>
            <person name="Jiang T."/>
            <person name="Zhou Y."/>
            <person name="Ming D."/>
        </authorList>
    </citation>
    <scope>NUCLEOTIDE SEQUENCE [LARGE SCALE GENOMIC DNA]</scope>
    <source>
        <strain evidence="1 2">61421 PRCM</strain>
    </source>
</reference>
<evidence type="ECO:0000313" key="2">
    <source>
        <dbReference type="Proteomes" id="UP000188947"/>
    </source>
</evidence>
<dbReference type="GeneID" id="48542873"/>
<dbReference type="PANTHER" id="PTHR36849">
    <property type="entry name" value="CYTOPLASMIC PROTEIN-RELATED"/>
    <property type="match status" value="1"/>
</dbReference>
<dbReference type="Proteomes" id="UP000188947">
    <property type="component" value="Unassembled WGS sequence"/>
</dbReference>
<evidence type="ECO:0000313" key="1">
    <source>
        <dbReference type="EMBL" id="OOH94077.1"/>
    </source>
</evidence>
<sequence length="124" mass="14780">MQTIRLKRVYEPSSPEDGYRVLVDRLWPRGITKEEADAAEWNKDLAPSDALRKWFHHDVSLWKDFSAKYKQELLEKDPGKEFLERLKDKKVITLVYAAKDEKHCHPLVLKKYLDNILKEKDKQE</sequence>
<keyword evidence="2" id="KW-1185">Reference proteome</keyword>
<dbReference type="RefSeq" id="WP_016197985.1">
    <property type="nucleotide sequence ID" value="NZ_CP014338.1"/>
</dbReference>
<proteinExistence type="predicted"/>
<dbReference type="AlphaFoldDB" id="A0A1V3TYM0"/>